<dbReference type="Proteomes" id="UP000184267">
    <property type="component" value="Unassembled WGS sequence"/>
</dbReference>
<evidence type="ECO:0000256" key="1">
    <source>
        <dbReference type="SAM" id="MobiDB-lite"/>
    </source>
</evidence>
<keyword evidence="3" id="KW-1185">Reference proteome</keyword>
<feature type="region of interest" description="Disordered" evidence="1">
    <location>
        <begin position="31"/>
        <end position="65"/>
    </location>
</feature>
<reference evidence="2 3" key="1">
    <citation type="submission" date="2016-10" db="EMBL/GenBank/DDBJ databases">
        <title>Genome sequence of the basidiomycete white-rot fungus Trametes pubescens.</title>
        <authorList>
            <person name="Makela M.R."/>
            <person name="Granchi Z."/>
            <person name="Peng M."/>
            <person name="De Vries R.P."/>
            <person name="Grigoriev I."/>
            <person name="Riley R."/>
            <person name="Hilden K."/>
        </authorList>
    </citation>
    <scope>NUCLEOTIDE SEQUENCE [LARGE SCALE GENOMIC DNA]</scope>
    <source>
        <strain evidence="2 3">FBCC735</strain>
    </source>
</reference>
<dbReference type="EMBL" id="MNAD01001474">
    <property type="protein sequence ID" value="OJT05270.1"/>
    <property type="molecule type" value="Genomic_DNA"/>
</dbReference>
<name>A0A1M2VCB2_TRAPU</name>
<sequence>MASSSTYQAVDAVVSSNFSIYSASVSRARESARPDGSRFALPDSHSADPASERDLLLGGGRKAEKPFYRPRPLWYASNPRRSSVYVPFRHTFDDLSVVPRNHCSSAAAPKSIWPA</sequence>
<feature type="compositionally biased region" description="Basic and acidic residues" evidence="1">
    <location>
        <begin position="50"/>
        <end position="65"/>
    </location>
</feature>
<dbReference type="OrthoDB" id="10528792at2759"/>
<gene>
    <name evidence="2" type="ORF">TRAPUB_3934</name>
</gene>
<proteinExistence type="predicted"/>
<protein>
    <submittedName>
        <fullName evidence="2">Uncharacterized protein</fullName>
    </submittedName>
</protein>
<comment type="caution">
    <text evidence="2">The sequence shown here is derived from an EMBL/GenBank/DDBJ whole genome shotgun (WGS) entry which is preliminary data.</text>
</comment>
<organism evidence="2 3">
    <name type="scientific">Trametes pubescens</name>
    <name type="common">White-rot fungus</name>
    <dbReference type="NCBI Taxonomy" id="154538"/>
    <lineage>
        <taxon>Eukaryota</taxon>
        <taxon>Fungi</taxon>
        <taxon>Dikarya</taxon>
        <taxon>Basidiomycota</taxon>
        <taxon>Agaricomycotina</taxon>
        <taxon>Agaricomycetes</taxon>
        <taxon>Polyporales</taxon>
        <taxon>Polyporaceae</taxon>
        <taxon>Trametes</taxon>
    </lineage>
</organism>
<evidence type="ECO:0000313" key="2">
    <source>
        <dbReference type="EMBL" id="OJT05270.1"/>
    </source>
</evidence>
<dbReference type="AlphaFoldDB" id="A0A1M2VCB2"/>
<accession>A0A1M2VCB2</accession>
<dbReference type="STRING" id="154538.A0A1M2VCB2"/>
<evidence type="ECO:0000313" key="3">
    <source>
        <dbReference type="Proteomes" id="UP000184267"/>
    </source>
</evidence>